<proteinExistence type="predicted"/>
<dbReference type="SUPFAM" id="SSF51735">
    <property type="entry name" value="NAD(P)-binding Rossmann-fold domains"/>
    <property type="match status" value="1"/>
</dbReference>
<dbReference type="GO" id="GO:0004029">
    <property type="term" value="F:aldehyde dehydrogenase (NAD+) activity"/>
    <property type="evidence" value="ECO:0007669"/>
    <property type="project" value="TreeGrafter"/>
</dbReference>
<dbReference type="GO" id="GO:0005737">
    <property type="term" value="C:cytoplasm"/>
    <property type="evidence" value="ECO:0007669"/>
    <property type="project" value="TreeGrafter"/>
</dbReference>
<evidence type="ECO:0000313" key="2">
    <source>
        <dbReference type="EMBL" id="SVD01284.1"/>
    </source>
</evidence>
<dbReference type="PANTHER" id="PTHR48079">
    <property type="entry name" value="PROTEIN YEEZ"/>
    <property type="match status" value="1"/>
</dbReference>
<reference evidence="2" key="1">
    <citation type="submission" date="2018-05" db="EMBL/GenBank/DDBJ databases">
        <authorList>
            <person name="Lanie J.A."/>
            <person name="Ng W.-L."/>
            <person name="Kazmierczak K.M."/>
            <person name="Andrzejewski T.M."/>
            <person name="Davidsen T.M."/>
            <person name="Wayne K.J."/>
            <person name="Tettelin H."/>
            <person name="Glass J.I."/>
            <person name="Rusch D."/>
            <person name="Podicherti R."/>
            <person name="Tsui H.-C.T."/>
            <person name="Winkler M.E."/>
        </authorList>
    </citation>
    <scope>NUCLEOTIDE SEQUENCE</scope>
</reference>
<organism evidence="2">
    <name type="scientific">marine metagenome</name>
    <dbReference type="NCBI Taxonomy" id="408172"/>
    <lineage>
        <taxon>unclassified sequences</taxon>
        <taxon>metagenomes</taxon>
        <taxon>ecological metagenomes</taxon>
    </lineage>
</organism>
<name>A0A382RUD2_9ZZZZ</name>
<accession>A0A382RUD2</accession>
<feature type="non-terminal residue" evidence="2">
    <location>
        <position position="187"/>
    </location>
</feature>
<dbReference type="PANTHER" id="PTHR48079:SF6">
    <property type="entry name" value="NAD(P)-BINDING DOMAIN-CONTAINING PROTEIN-RELATED"/>
    <property type="match status" value="1"/>
</dbReference>
<protein>
    <recommendedName>
        <fullName evidence="1">NAD-dependent epimerase/dehydratase domain-containing protein</fullName>
    </recommendedName>
</protein>
<gene>
    <name evidence="2" type="ORF">METZ01_LOCUS354138</name>
</gene>
<dbReference type="InterPro" id="IPR051783">
    <property type="entry name" value="NAD(P)-dependent_oxidoreduct"/>
</dbReference>
<evidence type="ECO:0000259" key="1">
    <source>
        <dbReference type="Pfam" id="PF01370"/>
    </source>
</evidence>
<dbReference type="Pfam" id="PF01370">
    <property type="entry name" value="Epimerase"/>
    <property type="match status" value="1"/>
</dbReference>
<dbReference type="AlphaFoldDB" id="A0A382RUD2"/>
<dbReference type="InterPro" id="IPR036291">
    <property type="entry name" value="NAD(P)-bd_dom_sf"/>
</dbReference>
<feature type="non-terminal residue" evidence="2">
    <location>
        <position position="1"/>
    </location>
</feature>
<dbReference type="InterPro" id="IPR001509">
    <property type="entry name" value="Epimerase_deHydtase"/>
</dbReference>
<feature type="domain" description="NAD-dependent epimerase/dehydratase" evidence="1">
    <location>
        <begin position="1"/>
        <end position="180"/>
    </location>
</feature>
<dbReference type="EMBL" id="UINC01124259">
    <property type="protein sequence ID" value="SVD01284.1"/>
    <property type="molecule type" value="Genomic_DNA"/>
</dbReference>
<sequence>VAITGGTGFIGSHCVAQAVAAGHQVRMLVRNPSKARTTLELHELPPDAVEIREADLRDHPALRSGLIGADAVIHSAAILSLNPLDGRTMQEFNPASTRVILEGSTSLGMDPVVYVSTSGAFMPSTGEPIGSDTEVSTGCGPYTRSKIAAEHIARQYQADGAPVACVYPGGVIGPRDPNLELSDSMSL</sequence>
<dbReference type="Gene3D" id="3.40.50.720">
    <property type="entry name" value="NAD(P)-binding Rossmann-like Domain"/>
    <property type="match status" value="1"/>
</dbReference>